<evidence type="ECO:0000313" key="2">
    <source>
        <dbReference type="Proteomes" id="UP000222542"/>
    </source>
</evidence>
<reference evidence="1 2" key="2">
    <citation type="journal article" date="2017" name="Genome Biol.">
        <title>New reference genome sequences of hot pepper reveal the massive evolution of plant disease-resistance genes by retroduplication.</title>
        <authorList>
            <person name="Kim S."/>
            <person name="Park J."/>
            <person name="Yeom S.I."/>
            <person name="Kim Y.M."/>
            <person name="Seo E."/>
            <person name="Kim K.T."/>
            <person name="Kim M.S."/>
            <person name="Lee J.M."/>
            <person name="Cheong K."/>
            <person name="Shin H.S."/>
            <person name="Kim S.B."/>
            <person name="Han K."/>
            <person name="Lee J."/>
            <person name="Park M."/>
            <person name="Lee H.A."/>
            <person name="Lee H.Y."/>
            <person name="Lee Y."/>
            <person name="Oh S."/>
            <person name="Lee J.H."/>
            <person name="Choi E."/>
            <person name="Choi E."/>
            <person name="Lee S.E."/>
            <person name="Jeon J."/>
            <person name="Kim H."/>
            <person name="Choi G."/>
            <person name="Song H."/>
            <person name="Lee J."/>
            <person name="Lee S.C."/>
            <person name="Kwon J.K."/>
            <person name="Lee H.Y."/>
            <person name="Koo N."/>
            <person name="Hong Y."/>
            <person name="Kim R.W."/>
            <person name="Kang W.H."/>
            <person name="Huh J.H."/>
            <person name="Kang B.C."/>
            <person name="Yang T.J."/>
            <person name="Lee Y.H."/>
            <person name="Bennetzen J.L."/>
            <person name="Choi D."/>
        </authorList>
    </citation>
    <scope>NUCLEOTIDE SEQUENCE [LARGE SCALE GENOMIC DNA]</scope>
    <source>
        <strain evidence="2">cv. CM334</strain>
    </source>
</reference>
<keyword evidence="2" id="KW-1185">Reference proteome</keyword>
<organism evidence="1 2">
    <name type="scientific">Capsicum annuum</name>
    <name type="common">Capsicum pepper</name>
    <dbReference type="NCBI Taxonomy" id="4072"/>
    <lineage>
        <taxon>Eukaryota</taxon>
        <taxon>Viridiplantae</taxon>
        <taxon>Streptophyta</taxon>
        <taxon>Embryophyta</taxon>
        <taxon>Tracheophyta</taxon>
        <taxon>Spermatophyta</taxon>
        <taxon>Magnoliopsida</taxon>
        <taxon>eudicotyledons</taxon>
        <taxon>Gunneridae</taxon>
        <taxon>Pentapetalae</taxon>
        <taxon>asterids</taxon>
        <taxon>lamiids</taxon>
        <taxon>Solanales</taxon>
        <taxon>Solanaceae</taxon>
        <taxon>Solanoideae</taxon>
        <taxon>Capsiceae</taxon>
        <taxon>Capsicum</taxon>
    </lineage>
</organism>
<sequence length="77" mass="9139">MKSDYKRMSLIRILKMMTQKHWWLSPKSEEKVERKKISSIWYSTAALSHVAALIPENQLQQELFVGWENHIPLDLLS</sequence>
<dbReference type="EMBL" id="AYRZ02000005">
    <property type="protein sequence ID" value="PHT80958.1"/>
    <property type="molecule type" value="Genomic_DNA"/>
</dbReference>
<protein>
    <submittedName>
        <fullName evidence="1">Uncharacterized protein</fullName>
    </submittedName>
</protein>
<evidence type="ECO:0000313" key="1">
    <source>
        <dbReference type="EMBL" id="PHT80958.1"/>
    </source>
</evidence>
<accession>A0A2G2ZG44</accession>
<name>A0A2G2ZG44_CAPAN</name>
<dbReference type="Gramene" id="PHT80958">
    <property type="protein sequence ID" value="PHT80958"/>
    <property type="gene ID" value="T459_13973"/>
</dbReference>
<dbReference type="Proteomes" id="UP000222542">
    <property type="component" value="Unassembled WGS sequence"/>
</dbReference>
<proteinExistence type="predicted"/>
<dbReference type="AlphaFoldDB" id="A0A2G2ZG44"/>
<comment type="caution">
    <text evidence="1">The sequence shown here is derived from an EMBL/GenBank/DDBJ whole genome shotgun (WGS) entry which is preliminary data.</text>
</comment>
<gene>
    <name evidence="1" type="ORF">T459_13973</name>
</gene>
<reference evidence="1 2" key="1">
    <citation type="journal article" date="2014" name="Nat. Genet.">
        <title>Genome sequence of the hot pepper provides insights into the evolution of pungency in Capsicum species.</title>
        <authorList>
            <person name="Kim S."/>
            <person name="Park M."/>
            <person name="Yeom S.I."/>
            <person name="Kim Y.M."/>
            <person name="Lee J.M."/>
            <person name="Lee H.A."/>
            <person name="Seo E."/>
            <person name="Choi J."/>
            <person name="Cheong K."/>
            <person name="Kim K.T."/>
            <person name="Jung K."/>
            <person name="Lee G.W."/>
            <person name="Oh S.K."/>
            <person name="Bae C."/>
            <person name="Kim S.B."/>
            <person name="Lee H.Y."/>
            <person name="Kim S.Y."/>
            <person name="Kim M.S."/>
            <person name="Kang B.C."/>
            <person name="Jo Y.D."/>
            <person name="Yang H.B."/>
            <person name="Jeong H.J."/>
            <person name="Kang W.H."/>
            <person name="Kwon J.K."/>
            <person name="Shin C."/>
            <person name="Lim J.Y."/>
            <person name="Park J.H."/>
            <person name="Huh J.H."/>
            <person name="Kim J.S."/>
            <person name="Kim B.D."/>
            <person name="Cohen O."/>
            <person name="Paran I."/>
            <person name="Suh M.C."/>
            <person name="Lee S.B."/>
            <person name="Kim Y.K."/>
            <person name="Shin Y."/>
            <person name="Noh S.J."/>
            <person name="Park J."/>
            <person name="Seo Y.S."/>
            <person name="Kwon S.Y."/>
            <person name="Kim H.A."/>
            <person name="Park J.M."/>
            <person name="Kim H.J."/>
            <person name="Choi S.B."/>
            <person name="Bosland P.W."/>
            <person name="Reeves G."/>
            <person name="Jo S.H."/>
            <person name="Lee B.W."/>
            <person name="Cho H.T."/>
            <person name="Choi H.S."/>
            <person name="Lee M.S."/>
            <person name="Yu Y."/>
            <person name="Do Choi Y."/>
            <person name="Park B.S."/>
            <person name="van Deynze A."/>
            <person name="Ashrafi H."/>
            <person name="Hill T."/>
            <person name="Kim W.T."/>
            <person name="Pai H.S."/>
            <person name="Ahn H.K."/>
            <person name="Yeam I."/>
            <person name="Giovannoni J.J."/>
            <person name="Rose J.K."/>
            <person name="Sorensen I."/>
            <person name="Lee S.J."/>
            <person name="Kim R.W."/>
            <person name="Choi I.Y."/>
            <person name="Choi B.S."/>
            <person name="Lim J.S."/>
            <person name="Lee Y.H."/>
            <person name="Choi D."/>
        </authorList>
    </citation>
    <scope>NUCLEOTIDE SEQUENCE [LARGE SCALE GENOMIC DNA]</scope>
    <source>
        <strain evidence="2">cv. CM334</strain>
    </source>
</reference>